<dbReference type="Proteomes" id="UP000326912">
    <property type="component" value="Unassembled WGS sequence"/>
</dbReference>
<feature type="region of interest" description="Disordered" evidence="1">
    <location>
        <begin position="34"/>
        <end position="57"/>
    </location>
</feature>
<feature type="signal peptide" evidence="2">
    <location>
        <begin position="1"/>
        <end position="23"/>
    </location>
</feature>
<comment type="caution">
    <text evidence="3">The sequence shown here is derived from an EMBL/GenBank/DDBJ whole genome shotgun (WGS) entry which is preliminary data.</text>
</comment>
<feature type="chain" id="PRO_5023841393" description="Hydrolase" evidence="2">
    <location>
        <begin position="24"/>
        <end position="343"/>
    </location>
</feature>
<dbReference type="RefSeq" id="WP_151758705.1">
    <property type="nucleotide sequence ID" value="NZ_BKZW01000003.1"/>
</dbReference>
<dbReference type="SUPFAM" id="SSF52317">
    <property type="entry name" value="Class I glutamine amidotransferase-like"/>
    <property type="match status" value="1"/>
</dbReference>
<keyword evidence="4" id="KW-1185">Reference proteome</keyword>
<feature type="compositionally biased region" description="Polar residues" evidence="1">
    <location>
        <begin position="43"/>
        <end position="57"/>
    </location>
</feature>
<dbReference type="Gene3D" id="3.40.50.880">
    <property type="match status" value="1"/>
</dbReference>
<evidence type="ECO:0000256" key="2">
    <source>
        <dbReference type="SAM" id="SignalP"/>
    </source>
</evidence>
<dbReference type="AlphaFoldDB" id="A0A5J4KSY6"/>
<name>A0A5J4KSY6_9CHLR</name>
<evidence type="ECO:0000256" key="1">
    <source>
        <dbReference type="SAM" id="MobiDB-lite"/>
    </source>
</evidence>
<dbReference type="InterPro" id="IPR029062">
    <property type="entry name" value="Class_I_gatase-like"/>
</dbReference>
<organism evidence="3 4">
    <name type="scientific">Dictyobacter vulcani</name>
    <dbReference type="NCBI Taxonomy" id="2607529"/>
    <lineage>
        <taxon>Bacteria</taxon>
        <taxon>Bacillati</taxon>
        <taxon>Chloroflexota</taxon>
        <taxon>Ktedonobacteria</taxon>
        <taxon>Ktedonobacterales</taxon>
        <taxon>Dictyobacteraceae</taxon>
        <taxon>Dictyobacter</taxon>
    </lineage>
</organism>
<evidence type="ECO:0000313" key="3">
    <source>
        <dbReference type="EMBL" id="GER91005.1"/>
    </source>
</evidence>
<evidence type="ECO:0008006" key="5">
    <source>
        <dbReference type="Google" id="ProtNLM"/>
    </source>
</evidence>
<sequence>MKYYQRWLLLVCVFLFVPANLVACANASSNGNMSGNGSQNGQYANSTATAGSKTGYRSANTPRRVLFDAAHAESSGNADWIISTSMPDPLKENMQPQREDDWTGGISAWGVALQQTNKYSLKTNTRPLSYQNDSNALDLSKFDVLVLPEPNKLFTSSEKKAILNFVHAGGGLFMIADHEGSDRNHDGYDSLSILNDLMNTGSSTNNAFGLQFDAIDINYDNPHTLANPADPLLRGSFGQAKGSIIRDGTTETLDPQANPAVHGVIYRTGVSAGSTHGAFVTRSMYGTGRIVAIGDSSAIDDGTCSYHKKCFDGWEDPAAQDNILVLNATEWLSGNSTNGSFNN</sequence>
<dbReference type="EMBL" id="BKZW01000003">
    <property type="protein sequence ID" value="GER91005.1"/>
    <property type="molecule type" value="Genomic_DNA"/>
</dbReference>
<proteinExistence type="predicted"/>
<accession>A0A5J4KSY6</accession>
<keyword evidence="2" id="KW-0732">Signal</keyword>
<reference evidence="3 4" key="1">
    <citation type="submission" date="2019-10" db="EMBL/GenBank/DDBJ databases">
        <title>Dictyobacter vulcani sp. nov., within the class Ktedonobacteria, isolated from soil of volcanic Mt. Zao.</title>
        <authorList>
            <person name="Zheng Y."/>
            <person name="Wang C.M."/>
            <person name="Sakai Y."/>
            <person name="Abe K."/>
            <person name="Yokota A."/>
            <person name="Yabe S."/>
        </authorList>
    </citation>
    <scope>NUCLEOTIDE SEQUENCE [LARGE SCALE GENOMIC DNA]</scope>
    <source>
        <strain evidence="3 4">W12</strain>
    </source>
</reference>
<protein>
    <recommendedName>
        <fullName evidence="5">Hydrolase</fullName>
    </recommendedName>
</protein>
<evidence type="ECO:0000313" key="4">
    <source>
        <dbReference type="Proteomes" id="UP000326912"/>
    </source>
</evidence>
<gene>
    <name evidence="3" type="ORF">KDW_51670</name>
</gene>